<dbReference type="InterPro" id="IPR050367">
    <property type="entry name" value="APC_superfamily"/>
</dbReference>
<feature type="region of interest" description="Disordered" evidence="5">
    <location>
        <begin position="1"/>
        <end position="26"/>
    </location>
</feature>
<evidence type="ECO:0000256" key="6">
    <source>
        <dbReference type="SAM" id="Phobius"/>
    </source>
</evidence>
<dbReference type="GO" id="GO:0055085">
    <property type="term" value="P:transmembrane transport"/>
    <property type="evidence" value="ECO:0007669"/>
    <property type="project" value="InterPro"/>
</dbReference>
<keyword evidence="4 6" id="KW-0472">Membrane</keyword>
<evidence type="ECO:0000313" key="9">
    <source>
        <dbReference type="Proteomes" id="UP001062223"/>
    </source>
</evidence>
<evidence type="ECO:0000259" key="7">
    <source>
        <dbReference type="Pfam" id="PF00324"/>
    </source>
</evidence>
<evidence type="ECO:0000256" key="2">
    <source>
        <dbReference type="ARBA" id="ARBA00022692"/>
    </source>
</evidence>
<evidence type="ECO:0000313" key="8">
    <source>
        <dbReference type="EMBL" id="UYC81457.1"/>
    </source>
</evidence>
<dbReference type="KEGG" id="cpoi:OE229_03055"/>
<proteinExistence type="predicted"/>
<keyword evidence="2 6" id="KW-0812">Transmembrane</keyword>
<reference evidence="8" key="1">
    <citation type="submission" date="2022-09" db="EMBL/GenBank/DDBJ databases">
        <title>Taxonomy of Curtobacterium flaccumfaciens.</title>
        <authorList>
            <person name="Osdaghi E."/>
            <person name="Taghavi S.M."/>
            <person name="Hamidizade M."/>
            <person name="Abachi H."/>
            <person name="Fazliarab A."/>
            <person name="Baeyen S."/>
            <person name="Portier P."/>
            <person name="Van Vaerenbergh J."/>
            <person name="Jacques M.-A."/>
        </authorList>
    </citation>
    <scope>NUCLEOTIDE SEQUENCE</scope>
    <source>
        <strain evidence="8">AGQB46</strain>
    </source>
</reference>
<name>A0A9Q9T436_9MICO</name>
<sequence>MTALDRAIADPPRVPGIGTRSPVDGLSRRSVGPVDVLAQSVSAVAPSAAATTIPVLVATVAGQGATWSLLAAMALSFLVGRTVNQFVRRVAGTGSLYTYVSLGLGPVAGVVAGAALLLGYGFIAMFSLTGSGYYLDYLLSRFVPTAGTGSLVTVVVITAMGAAVFAVIALGVRLSTRLTLLVETLSVAVIVVLIVALVARLQPVDTSALALGPTAPAPFAVGTALAVTAFVGFESASVLGVEARRPFQAIPRAISWTVLVAGVLYVVSAAAQQTGFAAIGTDLATSASPVNELATAFGMQWVGWALDLGIAASFAACAIASTTALVRVLFAMGREGVLPAALGRASARFRTPFVAGMLACSVLTALPVLGLLTGIPTWSLMEAELVVAALGYLTAYAMTCFAAPVFLRRIGELTTGVATTAVTTGVLLTAVLLTYAGVEAASPRWPAVVLAVGVVTAVVVAFLVATRRRPWRRGRSRAVYDVPVEADLLGASRPSAGPGHGTGVR</sequence>
<organism evidence="8 9">
    <name type="scientific">Curtobacterium poinsettiae</name>
    <dbReference type="NCBI Taxonomy" id="159612"/>
    <lineage>
        <taxon>Bacteria</taxon>
        <taxon>Bacillati</taxon>
        <taxon>Actinomycetota</taxon>
        <taxon>Actinomycetes</taxon>
        <taxon>Micrococcales</taxon>
        <taxon>Microbacteriaceae</taxon>
        <taxon>Curtobacterium</taxon>
    </lineage>
</organism>
<feature type="transmembrane region" description="Helical" evidence="6">
    <location>
        <begin position="96"/>
        <end position="129"/>
    </location>
</feature>
<feature type="transmembrane region" description="Helical" evidence="6">
    <location>
        <begin position="308"/>
        <end position="330"/>
    </location>
</feature>
<feature type="transmembrane region" description="Helical" evidence="6">
    <location>
        <begin position="65"/>
        <end position="84"/>
    </location>
</feature>
<dbReference type="InterPro" id="IPR004841">
    <property type="entry name" value="AA-permease/SLC12A_dom"/>
</dbReference>
<feature type="transmembrane region" description="Helical" evidence="6">
    <location>
        <begin position="385"/>
        <end position="407"/>
    </location>
</feature>
<feature type="transmembrane region" description="Helical" evidence="6">
    <location>
        <begin position="351"/>
        <end position="373"/>
    </location>
</feature>
<evidence type="ECO:0000256" key="4">
    <source>
        <dbReference type="ARBA" id="ARBA00023136"/>
    </source>
</evidence>
<accession>A0A9Q9T436</accession>
<dbReference type="PANTHER" id="PTHR42770">
    <property type="entry name" value="AMINO ACID TRANSPORTER-RELATED"/>
    <property type="match status" value="1"/>
</dbReference>
<keyword evidence="3 6" id="KW-1133">Transmembrane helix</keyword>
<dbReference type="PANTHER" id="PTHR42770:SF16">
    <property type="entry name" value="AMINO ACID PERMEASE"/>
    <property type="match status" value="1"/>
</dbReference>
<dbReference type="EMBL" id="CP106879">
    <property type="protein sequence ID" value="UYC81457.1"/>
    <property type="molecule type" value="Genomic_DNA"/>
</dbReference>
<feature type="transmembrane region" description="Helical" evidence="6">
    <location>
        <begin position="419"/>
        <end position="438"/>
    </location>
</feature>
<feature type="transmembrane region" description="Helical" evidence="6">
    <location>
        <begin position="253"/>
        <end position="271"/>
    </location>
</feature>
<evidence type="ECO:0000256" key="1">
    <source>
        <dbReference type="ARBA" id="ARBA00004141"/>
    </source>
</evidence>
<dbReference type="AlphaFoldDB" id="A0A9Q9T436"/>
<dbReference type="RefSeq" id="WP_262139691.1">
    <property type="nucleotide sequence ID" value="NZ_CP106879.1"/>
</dbReference>
<dbReference type="PIRSF" id="PIRSF006060">
    <property type="entry name" value="AA_transporter"/>
    <property type="match status" value="1"/>
</dbReference>
<gene>
    <name evidence="8" type="ORF">OE229_03055</name>
</gene>
<feature type="domain" description="Amino acid permease/ SLC12A" evidence="7">
    <location>
        <begin position="38"/>
        <end position="411"/>
    </location>
</feature>
<feature type="transmembrane region" description="Helical" evidence="6">
    <location>
        <begin position="444"/>
        <end position="465"/>
    </location>
</feature>
<comment type="subcellular location">
    <subcellularLocation>
        <location evidence="1">Membrane</location>
        <topology evidence="1">Multi-pass membrane protein</topology>
    </subcellularLocation>
</comment>
<dbReference type="GO" id="GO:0016020">
    <property type="term" value="C:membrane"/>
    <property type="evidence" value="ECO:0007669"/>
    <property type="project" value="UniProtKB-SubCell"/>
</dbReference>
<protein>
    <submittedName>
        <fullName evidence="8">APC family permease</fullName>
    </submittedName>
</protein>
<feature type="transmembrane region" description="Helical" evidence="6">
    <location>
        <begin position="219"/>
        <end position="241"/>
    </location>
</feature>
<evidence type="ECO:0000256" key="5">
    <source>
        <dbReference type="SAM" id="MobiDB-lite"/>
    </source>
</evidence>
<feature type="transmembrane region" description="Helical" evidence="6">
    <location>
        <begin position="178"/>
        <end position="199"/>
    </location>
</feature>
<dbReference type="Pfam" id="PF00324">
    <property type="entry name" value="AA_permease"/>
    <property type="match status" value="1"/>
</dbReference>
<evidence type="ECO:0000256" key="3">
    <source>
        <dbReference type="ARBA" id="ARBA00022989"/>
    </source>
</evidence>
<dbReference type="Proteomes" id="UP001062223">
    <property type="component" value="Chromosome"/>
</dbReference>
<feature type="transmembrane region" description="Helical" evidence="6">
    <location>
        <begin position="149"/>
        <end position="171"/>
    </location>
</feature>
<dbReference type="Gene3D" id="1.20.1740.10">
    <property type="entry name" value="Amino acid/polyamine transporter I"/>
    <property type="match status" value="1"/>
</dbReference>